<protein>
    <submittedName>
        <fullName evidence="1">Uncharacterized protein</fullName>
    </submittedName>
</protein>
<accession>H1V6D2</accession>
<reference evidence="2" key="1">
    <citation type="journal article" date="2012" name="Nat. Genet.">
        <title>Lifestyle transitions in plant pathogenic Colletotrichum fungi deciphered by genome and transcriptome analyses.</title>
        <authorList>
            <person name="O'Connell R.J."/>
            <person name="Thon M.R."/>
            <person name="Hacquard S."/>
            <person name="Amyotte S.G."/>
            <person name="Kleemann J."/>
            <person name="Torres M.F."/>
            <person name="Damm U."/>
            <person name="Buiate E.A."/>
            <person name="Epstein L."/>
            <person name="Alkan N."/>
            <person name="Altmueller J."/>
            <person name="Alvarado-Balderrama L."/>
            <person name="Bauser C.A."/>
            <person name="Becker C."/>
            <person name="Birren B.W."/>
            <person name="Chen Z."/>
            <person name="Choi J."/>
            <person name="Crouch J.A."/>
            <person name="Duvick J.P."/>
            <person name="Farman M.A."/>
            <person name="Gan P."/>
            <person name="Heiman D."/>
            <person name="Henrissat B."/>
            <person name="Howard R.J."/>
            <person name="Kabbage M."/>
            <person name="Koch C."/>
            <person name="Kracher B."/>
            <person name="Kubo Y."/>
            <person name="Law A.D."/>
            <person name="Lebrun M.-H."/>
            <person name="Lee Y.-H."/>
            <person name="Miyara I."/>
            <person name="Moore N."/>
            <person name="Neumann U."/>
            <person name="Nordstroem K."/>
            <person name="Panaccione D.G."/>
            <person name="Panstruga R."/>
            <person name="Place M."/>
            <person name="Proctor R.H."/>
            <person name="Prusky D."/>
            <person name="Rech G."/>
            <person name="Reinhardt R."/>
            <person name="Rollins J.A."/>
            <person name="Rounsley S."/>
            <person name="Schardl C.L."/>
            <person name="Schwartz D.C."/>
            <person name="Shenoy N."/>
            <person name="Shirasu K."/>
            <person name="Sikhakolli U.R."/>
            <person name="Stueber K."/>
            <person name="Sukno S.A."/>
            <person name="Sweigard J.A."/>
            <person name="Takano Y."/>
            <person name="Takahara H."/>
            <person name="Trail F."/>
            <person name="van der Does H.C."/>
            <person name="Voll L.M."/>
            <person name="Will I."/>
            <person name="Young S."/>
            <person name="Zeng Q."/>
            <person name="Zhang J."/>
            <person name="Zhou S."/>
            <person name="Dickman M.B."/>
            <person name="Schulze-Lefert P."/>
            <person name="Ver Loren van Themaat E."/>
            <person name="Ma L.-J."/>
            <person name="Vaillancourt L.J."/>
        </authorList>
    </citation>
    <scope>NUCLEOTIDE SEQUENCE [LARGE SCALE GENOMIC DNA]</scope>
    <source>
        <strain evidence="2">IMI 349063</strain>
    </source>
</reference>
<name>H1V6D2_COLHI</name>
<dbReference type="Proteomes" id="UP000007174">
    <property type="component" value="Unassembled WGS sequence"/>
</dbReference>
<evidence type="ECO:0000313" key="2">
    <source>
        <dbReference type="Proteomes" id="UP000007174"/>
    </source>
</evidence>
<organism evidence="1 2">
    <name type="scientific">Colletotrichum higginsianum (strain IMI 349063)</name>
    <name type="common">Crucifer anthracnose fungus</name>
    <dbReference type="NCBI Taxonomy" id="759273"/>
    <lineage>
        <taxon>Eukaryota</taxon>
        <taxon>Fungi</taxon>
        <taxon>Dikarya</taxon>
        <taxon>Ascomycota</taxon>
        <taxon>Pezizomycotina</taxon>
        <taxon>Sordariomycetes</taxon>
        <taxon>Hypocreomycetidae</taxon>
        <taxon>Glomerellales</taxon>
        <taxon>Glomerellaceae</taxon>
        <taxon>Colletotrichum</taxon>
        <taxon>Colletotrichum destructivum species complex</taxon>
    </lineage>
</organism>
<gene>
    <name evidence="1" type="ORF">CH063_07491</name>
</gene>
<sequence length="63" mass="7405">MEHNRKDEVKDDKVPHASRLHYSLRKGWSNLEHASSHHYPGLAPRSHRHCKVHVAAKRELRHA</sequence>
<evidence type="ECO:0000313" key="1">
    <source>
        <dbReference type="EMBL" id="CCF35784.1"/>
    </source>
</evidence>
<dbReference type="AlphaFoldDB" id="H1V6D2"/>
<dbReference type="EMBL" id="CACQ02001693">
    <property type="protein sequence ID" value="CCF35784.1"/>
    <property type="molecule type" value="Genomic_DNA"/>
</dbReference>
<proteinExistence type="predicted"/>
<dbReference type="HOGENOM" id="CLU_2885656_0_0_1"/>